<evidence type="ECO:0000256" key="7">
    <source>
        <dbReference type="ARBA" id="ARBA00013029"/>
    </source>
</evidence>
<dbReference type="NCBIfam" id="NF008313">
    <property type="entry name" value="PRK11101.1"/>
    <property type="match status" value="1"/>
</dbReference>
<dbReference type="PRINTS" id="PR01001">
    <property type="entry name" value="FADG3PDH"/>
</dbReference>
<comment type="pathway">
    <text evidence="4">Polyol metabolism; glycerol degradation via glycerol kinase pathway; glycerone phosphate from sn-glycerol 3-phosphate (anaerobic route): step 1/1.</text>
</comment>
<evidence type="ECO:0000256" key="1">
    <source>
        <dbReference type="ARBA" id="ARBA00001917"/>
    </source>
</evidence>
<dbReference type="PANTHER" id="PTHR11985">
    <property type="entry name" value="GLYCEROL-3-PHOSPHATE DEHYDROGENASE"/>
    <property type="match status" value="1"/>
</dbReference>
<evidence type="ECO:0000259" key="15">
    <source>
        <dbReference type="Pfam" id="PF01266"/>
    </source>
</evidence>
<dbReference type="PANTHER" id="PTHR11985:SF35">
    <property type="entry name" value="ANAEROBIC GLYCEROL-3-PHOSPHATE DEHYDROGENASE SUBUNIT A"/>
    <property type="match status" value="1"/>
</dbReference>
<keyword evidence="8" id="KW-1003">Cell membrane</keyword>
<keyword evidence="12" id="KW-0472">Membrane</keyword>
<feature type="domain" description="BFD-like [2Fe-2S]-binding" evidence="16">
    <location>
        <begin position="411"/>
        <end position="462"/>
    </location>
</feature>
<evidence type="ECO:0000313" key="17">
    <source>
        <dbReference type="EMBL" id="TBW21499.1"/>
    </source>
</evidence>
<evidence type="ECO:0000256" key="10">
    <source>
        <dbReference type="ARBA" id="ARBA00022827"/>
    </source>
</evidence>
<dbReference type="Proteomes" id="UP000293036">
    <property type="component" value="Unassembled WGS sequence"/>
</dbReference>
<protein>
    <recommendedName>
        <fullName evidence="7">glycerol-3-phosphate dehydrogenase</fullName>
        <ecNumber evidence="7">1.1.5.3</ecNumber>
    </recommendedName>
</protein>
<keyword evidence="11 17" id="KW-0560">Oxidoreductase</keyword>
<comment type="caution">
    <text evidence="17">The sequence shown here is derived from an EMBL/GenBank/DDBJ whole genome shotgun (WGS) entry which is preliminary data.</text>
</comment>
<evidence type="ECO:0000256" key="2">
    <source>
        <dbReference type="ARBA" id="ARBA00001974"/>
    </source>
</evidence>
<dbReference type="PROSITE" id="PS00978">
    <property type="entry name" value="FAD_G3PDH_2"/>
    <property type="match status" value="1"/>
</dbReference>
<dbReference type="OrthoDB" id="9766796at2"/>
<dbReference type="NCBIfam" id="TIGR03377">
    <property type="entry name" value="glycerol3P_GlpA"/>
    <property type="match status" value="1"/>
</dbReference>
<evidence type="ECO:0000259" key="16">
    <source>
        <dbReference type="Pfam" id="PF04324"/>
    </source>
</evidence>
<keyword evidence="9" id="KW-0285">Flavoprotein</keyword>
<dbReference type="GO" id="GO:0046168">
    <property type="term" value="P:glycerol-3-phosphate catabolic process"/>
    <property type="evidence" value="ECO:0007669"/>
    <property type="project" value="TreeGrafter"/>
</dbReference>
<dbReference type="GO" id="GO:0004368">
    <property type="term" value="F:glycerol-3-phosphate dehydrogenase (quinone) activity"/>
    <property type="evidence" value="ECO:0007669"/>
    <property type="project" value="UniProtKB-EC"/>
</dbReference>
<dbReference type="EC" id="1.1.5.3" evidence="7"/>
<evidence type="ECO:0000313" key="18">
    <source>
        <dbReference type="Proteomes" id="UP000293036"/>
    </source>
</evidence>
<dbReference type="Pfam" id="PF04324">
    <property type="entry name" value="Fer2_BFD"/>
    <property type="match status" value="1"/>
</dbReference>
<evidence type="ECO:0000256" key="9">
    <source>
        <dbReference type="ARBA" id="ARBA00022630"/>
    </source>
</evidence>
<dbReference type="GO" id="GO:0050660">
    <property type="term" value="F:flavin adenine dinucleotide binding"/>
    <property type="evidence" value="ECO:0007669"/>
    <property type="project" value="InterPro"/>
</dbReference>
<organism evidence="17 18">
    <name type="scientific">Arcanobacterium bovis</name>
    <dbReference type="NCBI Taxonomy" id="2529275"/>
    <lineage>
        <taxon>Bacteria</taxon>
        <taxon>Bacillati</taxon>
        <taxon>Actinomycetota</taxon>
        <taxon>Actinomycetes</taxon>
        <taxon>Actinomycetales</taxon>
        <taxon>Actinomycetaceae</taxon>
        <taxon>Arcanobacterium</taxon>
    </lineage>
</organism>
<dbReference type="InterPro" id="IPR036188">
    <property type="entry name" value="FAD/NAD-bd_sf"/>
</dbReference>
<evidence type="ECO:0000256" key="6">
    <source>
        <dbReference type="ARBA" id="ARBA00011331"/>
    </source>
</evidence>
<comment type="similarity">
    <text evidence="5">Belongs to the FAD-dependent glycerol-3-phosphate dehydrogenase family.</text>
</comment>
<dbReference type="UniPathway" id="UPA00618">
    <property type="reaction ID" value="UER00673"/>
</dbReference>
<comment type="subunit">
    <text evidence="6">Composed of a catalytic GlpA/B dimer and of membrane bound GlpC.</text>
</comment>
<evidence type="ECO:0000256" key="12">
    <source>
        <dbReference type="ARBA" id="ARBA00023136"/>
    </source>
</evidence>
<dbReference type="Pfam" id="PF01266">
    <property type="entry name" value="DAO"/>
    <property type="match status" value="1"/>
</dbReference>
<proteinExistence type="inferred from homology"/>
<evidence type="ECO:0000256" key="13">
    <source>
        <dbReference type="ARBA" id="ARBA00049055"/>
    </source>
</evidence>
<dbReference type="RefSeq" id="WP_131281322.1">
    <property type="nucleotide sequence ID" value="NZ_JBHSLR010000006.1"/>
</dbReference>
<dbReference type="InterPro" id="IPR000447">
    <property type="entry name" value="G3P_DH_FAD-dep"/>
</dbReference>
<comment type="cofactor">
    <cofactor evidence="2">
        <name>FAD</name>
        <dbReference type="ChEBI" id="CHEBI:57692"/>
    </cofactor>
</comment>
<feature type="region of interest" description="Disordered" evidence="14">
    <location>
        <begin position="580"/>
        <end position="603"/>
    </location>
</feature>
<dbReference type="AlphaFoldDB" id="A0A4Q9UZP3"/>
<dbReference type="GO" id="GO:0009331">
    <property type="term" value="C:glycerol-3-phosphate dehydrogenase (FAD) complex"/>
    <property type="evidence" value="ECO:0007669"/>
    <property type="project" value="InterPro"/>
</dbReference>
<keyword evidence="10" id="KW-0274">FAD</keyword>
<dbReference type="SUPFAM" id="SSF51905">
    <property type="entry name" value="FAD/NAD(P)-binding domain"/>
    <property type="match status" value="1"/>
</dbReference>
<dbReference type="Gene3D" id="3.50.50.60">
    <property type="entry name" value="FAD/NAD(P)-binding domain"/>
    <property type="match status" value="3"/>
</dbReference>
<feature type="domain" description="FAD dependent oxidoreductase" evidence="15">
    <location>
        <begin position="7"/>
        <end position="356"/>
    </location>
</feature>
<dbReference type="InterPro" id="IPR041854">
    <property type="entry name" value="BFD-like_2Fe2S-bd_dom_sf"/>
</dbReference>
<dbReference type="GO" id="GO:0005886">
    <property type="term" value="C:plasma membrane"/>
    <property type="evidence" value="ECO:0007669"/>
    <property type="project" value="UniProtKB-SubCell"/>
</dbReference>
<dbReference type="EMBL" id="SJDT01000004">
    <property type="protein sequence ID" value="TBW21499.1"/>
    <property type="molecule type" value="Genomic_DNA"/>
</dbReference>
<dbReference type="InterPro" id="IPR007419">
    <property type="entry name" value="BFD-like_2Fe2S-bd_dom"/>
</dbReference>
<evidence type="ECO:0000256" key="5">
    <source>
        <dbReference type="ARBA" id="ARBA00007330"/>
    </source>
</evidence>
<dbReference type="InterPro" id="IPR017752">
    <property type="entry name" value="G3P_DH_GlpA_su"/>
</dbReference>
<dbReference type="SUPFAM" id="SSF54373">
    <property type="entry name" value="FAD-linked reductases, C-terminal domain"/>
    <property type="match status" value="1"/>
</dbReference>
<evidence type="ECO:0000256" key="14">
    <source>
        <dbReference type="SAM" id="MobiDB-lite"/>
    </source>
</evidence>
<comment type="subcellular location">
    <subcellularLocation>
        <location evidence="3">Cell membrane</location>
        <topology evidence="3">Peripheral membrane protein</topology>
    </subcellularLocation>
</comment>
<dbReference type="GO" id="GO:0019563">
    <property type="term" value="P:glycerol catabolic process"/>
    <property type="evidence" value="ECO:0007669"/>
    <property type="project" value="UniProtKB-UniPathway"/>
</dbReference>
<evidence type="ECO:0000256" key="4">
    <source>
        <dbReference type="ARBA" id="ARBA00005157"/>
    </source>
</evidence>
<dbReference type="CDD" id="cd19946">
    <property type="entry name" value="GlpA-like_Fer2_BFD-like"/>
    <property type="match status" value="1"/>
</dbReference>
<sequence length="603" mass="65258">MQRIETDVVVIGGGATGAGTVRDLALRGFRAVLVERADLAQGTTGRFHGLLHSGGRYVVSDPGSATECAEENAIIRRIHSDAVEATGGLFVVTPQDTEEHADKFLQAARDTRVPAAEISIAEALRREPRLNPGIKRAFEVEDGAVDGWRMTWGAAESAKAYGAKILSYHRVTKIVVEDGAVQAVLCRAEKTGEDVRIDCHFVINAAGPWAGQIAEMAGAPEVDVVPGRGIMVAMNHRLVNSVVNRCIYPADGDIIVPAHTVCIIGTTDEAAKDPDFLEIKDSEVQQMLDAGEALIPGFRQARAVHVWAGARPLIKDRRVSASDTRHMSRGMSIIDHESRDGISGMLTIAGGKLTTYRLMAKNVVDAMCEKLGEHRECTTDQEAVPSAQGHPTHKVTDRLKEREADRLNDPIVCECELVTRSMIEKELANQPDANLDDIRRKLRVGMGPCQGGFCSLRAAGIMHDFARQNSETSEVFHGMTPEQLADRTSTMLRLFVGNRSQGIRNLLYGQQLREAALDKWILSGALDIDHLPAPNEDSRRATGDLALLHGRHDGVSPTHLEPSPAQSLDEVAHTVPELSVAQPEPADAQLETVGAAGTTTKES</sequence>
<dbReference type="Gene3D" id="1.10.10.1100">
    <property type="entry name" value="BFD-like [2Fe-2S]-binding domain"/>
    <property type="match status" value="1"/>
</dbReference>
<gene>
    <name evidence="17" type="primary">glpA</name>
    <name evidence="17" type="ORF">EZJ44_06040</name>
</gene>
<keyword evidence="18" id="KW-1185">Reference proteome</keyword>
<comment type="cofactor">
    <cofactor evidence="1">
        <name>FMN</name>
        <dbReference type="ChEBI" id="CHEBI:58210"/>
    </cofactor>
</comment>
<dbReference type="GO" id="GO:0010181">
    <property type="term" value="F:FMN binding"/>
    <property type="evidence" value="ECO:0007669"/>
    <property type="project" value="InterPro"/>
</dbReference>
<reference evidence="17 18" key="1">
    <citation type="submission" date="2019-02" db="EMBL/GenBank/DDBJ databases">
        <title>Arcanobacterium bovis sp. nov., isolated from the milk of a cow with mastitis.</title>
        <authorList>
            <person name="Sammra O."/>
            <person name="Foster G."/>
            <person name="Hassan A."/>
            <person name="Alssahen M."/>
            <person name="Laemmler C."/>
            <person name="Borowiak M."/>
            <person name="Malorny B."/>
            <person name="Abdulmawjood A."/>
        </authorList>
    </citation>
    <scope>NUCLEOTIDE SEQUENCE [LARGE SCALE GENOMIC DNA]</scope>
    <source>
        <strain evidence="17 18">C605018/01/1</strain>
    </source>
</reference>
<accession>A0A4Q9UZP3</accession>
<comment type="catalytic activity">
    <reaction evidence="13">
        <text>a quinone + sn-glycerol 3-phosphate = dihydroxyacetone phosphate + a quinol</text>
        <dbReference type="Rhea" id="RHEA:18977"/>
        <dbReference type="ChEBI" id="CHEBI:24646"/>
        <dbReference type="ChEBI" id="CHEBI:57597"/>
        <dbReference type="ChEBI" id="CHEBI:57642"/>
        <dbReference type="ChEBI" id="CHEBI:132124"/>
        <dbReference type="EC" id="1.1.5.3"/>
    </reaction>
</comment>
<evidence type="ECO:0000256" key="8">
    <source>
        <dbReference type="ARBA" id="ARBA00022475"/>
    </source>
</evidence>
<name>A0A4Q9UZP3_9ACTO</name>
<dbReference type="InterPro" id="IPR006076">
    <property type="entry name" value="FAD-dep_OxRdtase"/>
</dbReference>
<evidence type="ECO:0000256" key="3">
    <source>
        <dbReference type="ARBA" id="ARBA00004202"/>
    </source>
</evidence>
<evidence type="ECO:0000256" key="11">
    <source>
        <dbReference type="ARBA" id="ARBA00023002"/>
    </source>
</evidence>